<evidence type="ECO:0000256" key="1">
    <source>
        <dbReference type="ARBA" id="ARBA00008705"/>
    </source>
</evidence>
<reference evidence="17" key="1">
    <citation type="submission" date="2025-08" db="UniProtKB">
        <authorList>
            <consortium name="RefSeq"/>
        </authorList>
    </citation>
    <scope>IDENTIFICATION</scope>
</reference>
<keyword evidence="16" id="KW-1185">Reference proteome</keyword>
<evidence type="ECO:0000256" key="5">
    <source>
        <dbReference type="ARBA" id="ARBA00022621"/>
    </source>
</evidence>
<organism evidence="16 17">
    <name type="scientific">Geotrypetes seraphini</name>
    <name type="common">Gaboon caecilian</name>
    <name type="synonym">Caecilia seraphini</name>
    <dbReference type="NCBI Taxonomy" id="260995"/>
    <lineage>
        <taxon>Eukaryota</taxon>
        <taxon>Metazoa</taxon>
        <taxon>Chordata</taxon>
        <taxon>Craniata</taxon>
        <taxon>Vertebrata</taxon>
        <taxon>Euteleostomi</taxon>
        <taxon>Amphibia</taxon>
        <taxon>Gymnophiona</taxon>
        <taxon>Geotrypetes</taxon>
    </lineage>
</organism>
<keyword evidence="8 14" id="KW-0408">Iron</keyword>
<dbReference type="SMR" id="A0A6P8PTI5"/>
<accession>A0A6P8PTI5</accession>
<evidence type="ECO:0000256" key="3">
    <source>
        <dbReference type="ARBA" id="ARBA00022490"/>
    </source>
</evidence>
<evidence type="ECO:0000256" key="2">
    <source>
        <dbReference type="ARBA" id="ARBA00022448"/>
    </source>
</evidence>
<dbReference type="SUPFAM" id="SSF46458">
    <property type="entry name" value="Globin-like"/>
    <property type="match status" value="1"/>
</dbReference>
<dbReference type="InterPro" id="IPR002335">
    <property type="entry name" value="Myoglobin"/>
</dbReference>
<name>A0A6P8PTI5_GEOSA</name>
<dbReference type="PROSITE" id="PS01033">
    <property type="entry name" value="GLOBIN"/>
    <property type="match status" value="1"/>
</dbReference>
<comment type="function">
    <text evidence="14">Monomeric heme protein which primary function is to store oxygen and facilitate its diffusion within muscle tissues. Reversibly binds oxygen through a pentacoordinated heme iron and enables its timely and efficient release as needed during periods of heightened demand. Depending on the oxidative conditions of tissues and cells, and in addition to its ability to bind oxygen, it also has a nitrite reductase activity whereby it regulates the production of bioactive nitric oxide. Under stress conditions, like hypoxia and anoxia, it also protects cells against reactive oxygen species thanks to its pseudoperoxidase activity.</text>
</comment>
<proteinExistence type="inferred from homology"/>
<dbReference type="OrthoDB" id="6344802at2759"/>
<dbReference type="PANTHER" id="PTHR47132:SF1">
    <property type="entry name" value="MYOGLOBIN"/>
    <property type="match status" value="1"/>
</dbReference>
<keyword evidence="6 14" id="KW-0479">Metal-binding</keyword>
<dbReference type="GeneID" id="117353495"/>
<evidence type="ECO:0000313" key="17">
    <source>
        <dbReference type="RefSeq" id="XP_033785360.1"/>
    </source>
</evidence>
<keyword evidence="4 13" id="KW-0349">Heme</keyword>
<comment type="subcellular location">
    <subcellularLocation>
        <location evidence="10">Cytoplasm</location>
        <location evidence="10">Sarcoplasm</location>
    </subcellularLocation>
</comment>
<dbReference type="InterPro" id="IPR000971">
    <property type="entry name" value="Globin"/>
</dbReference>
<dbReference type="GO" id="GO:0016528">
    <property type="term" value="C:sarcoplasm"/>
    <property type="evidence" value="ECO:0007669"/>
    <property type="project" value="UniProtKB-SubCell"/>
</dbReference>
<dbReference type="KEGG" id="gsh:117353495"/>
<protein>
    <recommendedName>
        <fullName evidence="14">Myoglobin</fullName>
    </recommendedName>
</protein>
<dbReference type="GO" id="GO:0019825">
    <property type="term" value="F:oxygen binding"/>
    <property type="evidence" value="ECO:0007669"/>
    <property type="project" value="UniProtKB-UniRule"/>
</dbReference>
<dbReference type="GO" id="GO:0020037">
    <property type="term" value="F:heme binding"/>
    <property type="evidence" value="ECO:0007669"/>
    <property type="project" value="UniProtKB-UniRule"/>
</dbReference>
<dbReference type="CTD" id="4151"/>
<feature type="domain" description="Globin" evidence="15">
    <location>
        <begin position="2"/>
        <end position="147"/>
    </location>
</feature>
<gene>
    <name evidence="17" type="primary">MB</name>
</gene>
<dbReference type="Proteomes" id="UP000515159">
    <property type="component" value="Chromosome 2"/>
</dbReference>
<dbReference type="PANTHER" id="PTHR47132">
    <property type="entry name" value="MYOGLOBIN"/>
    <property type="match status" value="1"/>
</dbReference>
<evidence type="ECO:0000256" key="10">
    <source>
        <dbReference type="ARBA" id="ARBA00044498"/>
    </source>
</evidence>
<evidence type="ECO:0000313" key="16">
    <source>
        <dbReference type="Proteomes" id="UP000515159"/>
    </source>
</evidence>
<evidence type="ECO:0000256" key="4">
    <source>
        <dbReference type="ARBA" id="ARBA00022617"/>
    </source>
</evidence>
<evidence type="ECO:0000256" key="12">
    <source>
        <dbReference type="ARBA" id="ARBA00049931"/>
    </source>
</evidence>
<sequence>MVLSESEWQHLLKLWEKVEVDPSEHGKIVLLRLFHDNPKTLEHFEKFKHLKPDELKHSEDLKKHGNTVFTALGKILKKKGHHEAELKPLALSHATKHKIPIQFLQDFGSAFSHTMAEKHPAECGADTQAAIKKFMDMFCHDMAAGYKEHGFHG</sequence>
<evidence type="ECO:0000256" key="8">
    <source>
        <dbReference type="ARBA" id="ARBA00023004"/>
    </source>
</evidence>
<evidence type="ECO:0000256" key="7">
    <source>
        <dbReference type="ARBA" id="ARBA00023002"/>
    </source>
</evidence>
<dbReference type="PRINTS" id="PR00613">
    <property type="entry name" value="MYOGLOBIN"/>
</dbReference>
<dbReference type="Gene3D" id="6.10.140.2100">
    <property type="match status" value="1"/>
</dbReference>
<dbReference type="Gene3D" id="6.10.140.2110">
    <property type="match status" value="1"/>
</dbReference>
<keyword evidence="3" id="KW-0963">Cytoplasm</keyword>
<keyword evidence="2 13" id="KW-0813">Transport</keyword>
<evidence type="ECO:0000256" key="6">
    <source>
        <dbReference type="ARBA" id="ARBA00022723"/>
    </source>
</evidence>
<comment type="catalytic activity">
    <reaction evidence="12">
        <text>H2O2 + AH2 = A + 2 H2O</text>
        <dbReference type="Rhea" id="RHEA:30275"/>
        <dbReference type="ChEBI" id="CHEBI:13193"/>
        <dbReference type="ChEBI" id="CHEBI:15377"/>
        <dbReference type="ChEBI" id="CHEBI:16240"/>
        <dbReference type="ChEBI" id="CHEBI:17499"/>
    </reaction>
</comment>
<evidence type="ECO:0000256" key="14">
    <source>
        <dbReference type="RuleBase" id="RU251113"/>
    </source>
</evidence>
<comment type="similarity">
    <text evidence="1 13">Belongs to the globin family.</text>
</comment>
<dbReference type="Pfam" id="PF00042">
    <property type="entry name" value="Globin"/>
    <property type="match status" value="1"/>
</dbReference>
<dbReference type="GO" id="GO:0005344">
    <property type="term" value="F:oxygen carrier activity"/>
    <property type="evidence" value="ECO:0007669"/>
    <property type="project" value="UniProtKB-UniRule"/>
</dbReference>
<dbReference type="AlphaFoldDB" id="A0A6P8PTI5"/>
<dbReference type="GO" id="GO:0070062">
    <property type="term" value="C:extracellular exosome"/>
    <property type="evidence" value="ECO:0007669"/>
    <property type="project" value="TreeGrafter"/>
</dbReference>
<evidence type="ECO:0000256" key="9">
    <source>
        <dbReference type="ARBA" id="ARBA00023179"/>
    </source>
</evidence>
<keyword evidence="5 13" id="KW-0561">Oxygen transport</keyword>
<dbReference type="GO" id="GO:0046872">
    <property type="term" value="F:metal ion binding"/>
    <property type="evidence" value="ECO:0007669"/>
    <property type="project" value="UniProtKB-KW"/>
</dbReference>
<evidence type="ECO:0000256" key="13">
    <source>
        <dbReference type="RuleBase" id="RU000356"/>
    </source>
</evidence>
<dbReference type="RefSeq" id="XP_033785360.1">
    <property type="nucleotide sequence ID" value="XM_033929469.1"/>
</dbReference>
<dbReference type="FunCoup" id="A0A6P8PTI5">
    <property type="interactions" value="153"/>
</dbReference>
<dbReference type="InParanoid" id="A0A6P8PTI5"/>
<dbReference type="GO" id="GO:0016491">
    <property type="term" value="F:oxidoreductase activity"/>
    <property type="evidence" value="ECO:0007669"/>
    <property type="project" value="UniProtKB-KW"/>
</dbReference>
<keyword evidence="9 14" id="KW-0514">Muscle protein</keyword>
<evidence type="ECO:0000259" key="15">
    <source>
        <dbReference type="PROSITE" id="PS01033"/>
    </source>
</evidence>
<dbReference type="InterPro" id="IPR009050">
    <property type="entry name" value="Globin-like_sf"/>
</dbReference>
<keyword evidence="7" id="KW-0560">Oxidoreductase</keyword>
<comment type="catalytic activity">
    <reaction evidence="11">
        <text>Fe(III)-heme b-[protein] + nitric oxide + H2O = Fe(II)-heme b-[protein] + nitrite + 2 H(+)</text>
        <dbReference type="Rhea" id="RHEA:77711"/>
        <dbReference type="Rhea" id="RHEA-COMP:18975"/>
        <dbReference type="Rhea" id="RHEA-COMP:18976"/>
        <dbReference type="ChEBI" id="CHEBI:15377"/>
        <dbReference type="ChEBI" id="CHEBI:15378"/>
        <dbReference type="ChEBI" id="CHEBI:16301"/>
        <dbReference type="ChEBI" id="CHEBI:16480"/>
        <dbReference type="ChEBI" id="CHEBI:55376"/>
        <dbReference type="ChEBI" id="CHEBI:60344"/>
    </reaction>
    <physiologicalReaction direction="right-to-left" evidence="11">
        <dbReference type="Rhea" id="RHEA:77713"/>
    </physiologicalReaction>
</comment>
<evidence type="ECO:0000256" key="11">
    <source>
        <dbReference type="ARBA" id="ARBA00048118"/>
    </source>
</evidence>